<feature type="transmembrane region" description="Helical" evidence="8">
    <location>
        <begin position="522"/>
        <end position="542"/>
    </location>
</feature>
<keyword evidence="3 8" id="KW-0812">Transmembrane</keyword>
<feature type="transmembrane region" description="Helical" evidence="8">
    <location>
        <begin position="189"/>
        <end position="209"/>
    </location>
</feature>
<evidence type="ECO:0000256" key="5">
    <source>
        <dbReference type="ARBA" id="ARBA00022840"/>
    </source>
</evidence>
<feature type="domain" description="ABC transmembrane type-1" evidence="10">
    <location>
        <begin position="525"/>
        <end position="612"/>
    </location>
</feature>
<evidence type="ECO:0000313" key="13">
    <source>
        <dbReference type="Proteomes" id="UP000663829"/>
    </source>
</evidence>
<evidence type="ECO:0000256" key="6">
    <source>
        <dbReference type="ARBA" id="ARBA00022989"/>
    </source>
</evidence>
<dbReference type="InterPro" id="IPR003593">
    <property type="entry name" value="AAA+_ATPase"/>
</dbReference>
<keyword evidence="7 8" id="KW-0472">Membrane</keyword>
<dbReference type="Pfam" id="PF00664">
    <property type="entry name" value="ABC_membrane"/>
    <property type="match status" value="2"/>
</dbReference>
<evidence type="ECO:0000259" key="10">
    <source>
        <dbReference type="PROSITE" id="PS50929"/>
    </source>
</evidence>
<accession>A0A814KTZ3</accession>
<dbReference type="InterPro" id="IPR011527">
    <property type="entry name" value="ABC1_TM_dom"/>
</dbReference>
<dbReference type="GO" id="GO:0005743">
    <property type="term" value="C:mitochondrial inner membrane"/>
    <property type="evidence" value="ECO:0007669"/>
    <property type="project" value="TreeGrafter"/>
</dbReference>
<dbReference type="GO" id="GO:0016887">
    <property type="term" value="F:ATP hydrolysis activity"/>
    <property type="evidence" value="ECO:0007669"/>
    <property type="project" value="InterPro"/>
</dbReference>
<dbReference type="PANTHER" id="PTHR43394">
    <property type="entry name" value="ATP-DEPENDENT PERMEASE MDL1, MITOCHONDRIAL"/>
    <property type="match status" value="1"/>
</dbReference>
<evidence type="ECO:0000256" key="4">
    <source>
        <dbReference type="ARBA" id="ARBA00022741"/>
    </source>
</evidence>
<dbReference type="SUPFAM" id="SSF90123">
    <property type="entry name" value="ABC transporter transmembrane region"/>
    <property type="match status" value="2"/>
</dbReference>
<sequence length="779" mass="88739">MTGNSRGKTSVFVQYVYLTSSPLCDLNFIELNQHCPYGIELNQYNFNNYYKYCNISPPSPTLETFDNFHSQVYQKVFILIAVGLVSFLLAYLQHLCFNISAKRQINNIRIKLFQTILNKHMSYFDTHKTGELSTYLFEYEQHLDTAKIANRRKGFVFGCFLGILYFSLYFARALGLYFGIKITNNVSDILVVITSIVDGVFYFGSIAPFTQSVIESMENQCETKFNDGLTNFGNSDIDFVNVQFSYPSRPTVNVLRNFNMTIRQGEKVALVGRSGCGKSTCIQLLLRFYEPTSGTIRIDGCPITKYNIKWLRQQIGVVSQEPILFATTIYENILYGSDNKSKISLSEIQEAAKEANAHNFIMKLPNKYNTLVGERGIHLSGGEKQRIVIARALINNPKILILDEATSALDNENTYLVQDALDRACKDRTIIIITHRLTTIRNADRIYVIDKGQIVEQGTHNELMSDNSGPYYNLVQTHIIDENNEPEQEQEDESKHDELVHKLYSHILKTCTNNKRQQQKNILFYCGMFAVLAVLLLVLKILQNICFAISGSNLTKRLRIKLFQCMLQQEVAWFDKEENYTGALCQRLSSDALTVQDLAIEAIQNVRTVVQLTKEDNFLSKYSLLIQQSYKLQDMGGSLTAIQSCMHLFDRQPSINNCSTHGKTTAYFNGDIQFDSVQFRYPERPQAIILDKFQLNIEHRQRIALVGPSGCGKSTIVQLIERFYDVNKGNLLSGGEKQRIAIARALLRRPKILLLDEATSAMDRQNETVCYFSCCITGT</sequence>
<dbReference type="GO" id="GO:0090374">
    <property type="term" value="P:oligopeptide export from mitochondrion"/>
    <property type="evidence" value="ECO:0007669"/>
    <property type="project" value="TreeGrafter"/>
</dbReference>
<reference evidence="11" key="1">
    <citation type="submission" date="2021-02" db="EMBL/GenBank/DDBJ databases">
        <authorList>
            <person name="Nowell W R."/>
        </authorList>
    </citation>
    <scope>NUCLEOTIDE SEQUENCE</scope>
</reference>
<comment type="subcellular location">
    <subcellularLocation>
        <location evidence="1">Membrane</location>
        <topology evidence="1">Multi-pass membrane protein</topology>
    </subcellularLocation>
</comment>
<feature type="domain" description="ABC transmembrane type-1" evidence="10">
    <location>
        <begin position="76"/>
        <end position="136"/>
    </location>
</feature>
<dbReference type="GO" id="GO:0015421">
    <property type="term" value="F:ABC-type oligopeptide transporter activity"/>
    <property type="evidence" value="ECO:0007669"/>
    <property type="project" value="TreeGrafter"/>
</dbReference>
<evidence type="ECO:0000256" key="8">
    <source>
        <dbReference type="SAM" id="Phobius"/>
    </source>
</evidence>
<dbReference type="InterPro" id="IPR003439">
    <property type="entry name" value="ABC_transporter-like_ATP-bd"/>
</dbReference>
<dbReference type="AlphaFoldDB" id="A0A814KTZ3"/>
<dbReference type="Proteomes" id="UP000681722">
    <property type="component" value="Unassembled WGS sequence"/>
</dbReference>
<dbReference type="PANTHER" id="PTHR43394:SF27">
    <property type="entry name" value="ATP-DEPENDENT TRANSLOCASE ABCB1-LIKE"/>
    <property type="match status" value="1"/>
</dbReference>
<dbReference type="PROSITE" id="PS00211">
    <property type="entry name" value="ABC_TRANSPORTER_1"/>
    <property type="match status" value="1"/>
</dbReference>
<dbReference type="InterPro" id="IPR036640">
    <property type="entry name" value="ABC1_TM_sf"/>
</dbReference>
<comment type="caution">
    <text evidence="11">The sequence shown here is derived from an EMBL/GenBank/DDBJ whole genome shotgun (WGS) entry which is preliminary data.</text>
</comment>
<evidence type="ECO:0000259" key="9">
    <source>
        <dbReference type="PROSITE" id="PS50893"/>
    </source>
</evidence>
<dbReference type="CDD" id="cd03249">
    <property type="entry name" value="ABC_MTABC3_MDL1_MDL2"/>
    <property type="match status" value="1"/>
</dbReference>
<dbReference type="SMART" id="SM00382">
    <property type="entry name" value="AAA"/>
    <property type="match status" value="2"/>
</dbReference>
<gene>
    <name evidence="11" type="ORF">GPM918_LOCUS16442</name>
    <name evidence="12" type="ORF">SRO942_LOCUS16442</name>
</gene>
<dbReference type="Gene3D" id="3.40.50.300">
    <property type="entry name" value="P-loop containing nucleotide triphosphate hydrolases"/>
    <property type="match status" value="3"/>
</dbReference>
<dbReference type="Gene3D" id="1.20.1560.10">
    <property type="entry name" value="ABC transporter type 1, transmembrane domain"/>
    <property type="match status" value="4"/>
</dbReference>
<keyword evidence="5" id="KW-0067">ATP-binding</keyword>
<evidence type="ECO:0000313" key="11">
    <source>
        <dbReference type="EMBL" id="CAF1054187.1"/>
    </source>
</evidence>
<dbReference type="PROSITE" id="PS50893">
    <property type="entry name" value="ABC_TRANSPORTER_2"/>
    <property type="match status" value="1"/>
</dbReference>
<dbReference type="PROSITE" id="PS50929">
    <property type="entry name" value="ABC_TM1F"/>
    <property type="match status" value="2"/>
</dbReference>
<dbReference type="Proteomes" id="UP000663829">
    <property type="component" value="Unassembled WGS sequence"/>
</dbReference>
<dbReference type="OrthoDB" id="6500128at2759"/>
<evidence type="ECO:0000256" key="7">
    <source>
        <dbReference type="ARBA" id="ARBA00023136"/>
    </source>
</evidence>
<proteinExistence type="inferred from homology"/>
<protein>
    <submittedName>
        <fullName evidence="11">Uncharacterized protein</fullName>
    </submittedName>
</protein>
<evidence type="ECO:0000256" key="1">
    <source>
        <dbReference type="ARBA" id="ARBA00004141"/>
    </source>
</evidence>
<feature type="transmembrane region" description="Helical" evidence="8">
    <location>
        <begin position="72"/>
        <end position="92"/>
    </location>
</feature>
<feature type="transmembrane region" description="Helical" evidence="8">
    <location>
        <begin position="155"/>
        <end position="177"/>
    </location>
</feature>
<keyword evidence="4" id="KW-0547">Nucleotide-binding</keyword>
<organism evidence="11 13">
    <name type="scientific">Didymodactylos carnosus</name>
    <dbReference type="NCBI Taxonomy" id="1234261"/>
    <lineage>
        <taxon>Eukaryota</taxon>
        <taxon>Metazoa</taxon>
        <taxon>Spiralia</taxon>
        <taxon>Gnathifera</taxon>
        <taxon>Rotifera</taxon>
        <taxon>Eurotatoria</taxon>
        <taxon>Bdelloidea</taxon>
        <taxon>Philodinida</taxon>
        <taxon>Philodinidae</taxon>
        <taxon>Didymodactylos</taxon>
    </lineage>
</organism>
<name>A0A814KTZ3_9BILA</name>
<keyword evidence="13" id="KW-1185">Reference proteome</keyword>
<dbReference type="CDD" id="cd03228">
    <property type="entry name" value="ABCC_MRP_Like"/>
    <property type="match status" value="1"/>
</dbReference>
<comment type="similarity">
    <text evidence="2">Belongs to the ABC transporter superfamily. ABCB family. Multidrug resistance exporter (TC 3.A.1.201) subfamily.</text>
</comment>
<keyword evidence="6 8" id="KW-1133">Transmembrane helix</keyword>
<dbReference type="SUPFAM" id="SSF52540">
    <property type="entry name" value="P-loop containing nucleoside triphosphate hydrolases"/>
    <property type="match status" value="2"/>
</dbReference>
<evidence type="ECO:0000256" key="2">
    <source>
        <dbReference type="ARBA" id="ARBA00007577"/>
    </source>
</evidence>
<dbReference type="GO" id="GO:0005524">
    <property type="term" value="F:ATP binding"/>
    <property type="evidence" value="ECO:0007669"/>
    <property type="project" value="UniProtKB-KW"/>
</dbReference>
<evidence type="ECO:0000313" key="12">
    <source>
        <dbReference type="EMBL" id="CAF3823394.1"/>
    </source>
</evidence>
<dbReference type="InterPro" id="IPR039421">
    <property type="entry name" value="Type_1_exporter"/>
</dbReference>
<feature type="domain" description="ABC transporter" evidence="9">
    <location>
        <begin position="237"/>
        <end position="476"/>
    </location>
</feature>
<dbReference type="Pfam" id="PF00005">
    <property type="entry name" value="ABC_tran"/>
    <property type="match status" value="2"/>
</dbReference>
<dbReference type="EMBL" id="CAJOBC010004322">
    <property type="protein sequence ID" value="CAF3823394.1"/>
    <property type="molecule type" value="Genomic_DNA"/>
</dbReference>
<dbReference type="InterPro" id="IPR017871">
    <property type="entry name" value="ABC_transporter-like_CS"/>
</dbReference>
<evidence type="ECO:0000256" key="3">
    <source>
        <dbReference type="ARBA" id="ARBA00022692"/>
    </source>
</evidence>
<dbReference type="FunFam" id="3.40.50.300:FF:000251">
    <property type="entry name" value="ABC transporter B family member 19"/>
    <property type="match status" value="1"/>
</dbReference>
<dbReference type="EMBL" id="CAJNOQ010004322">
    <property type="protein sequence ID" value="CAF1054187.1"/>
    <property type="molecule type" value="Genomic_DNA"/>
</dbReference>
<dbReference type="InterPro" id="IPR027417">
    <property type="entry name" value="P-loop_NTPase"/>
</dbReference>